<name>A0ACC1HUN2_9FUNG</name>
<feature type="non-terminal residue" evidence="1">
    <location>
        <position position="559"/>
    </location>
</feature>
<evidence type="ECO:0000313" key="1">
    <source>
        <dbReference type="EMBL" id="KAJ1678049.1"/>
    </source>
</evidence>
<sequence>MPKPPPMFNGKWVEEFIAHFDHYANALGWNDKQKSTGIRRYLPKMAIAAIAHHPETRSGDWTKVKELLIRTYHVEEEEPNIQDALDDLLTQGLDINHPEIFLNSFSTIANCLNERETTKITLLLKAVPISIREKVIMSYKEEIKTLDEAIRRVREQTKSRQYYETLTSNISNTHVNSTPGTATTQPAPIPEKPTDDEDTDVDKLTNQLAKMVLQISKKQQPPASRTPYCPYCDSESHYRRQCSLLDKDLKNGRIRLVEGKVATPNGTILQTNRGQGGIRALMLKQEDQSARVNLISCDRTREQAQRAVLRLTADLYDDNDNSDPEERAYEVAVQKRTRLDAPPEVVPARKVVRTVEPESAPRTATPTNQPKHNKPADNNSDEQEVPQYKPQFHYIAPIQEGVDTNAVINERLQGTEVKLTLKELLAIAPAARREMDKLVTRRRVANDEPTAEVSKLDTTETNECLPISLPTSKVLGYINGHEFTLMIDPGSEVNIMRMTAYESIKHLPIDPSDRFTITNANNGRSGTRGICHNVPVSVDRVTVNTNILVADELSHDIIL</sequence>
<keyword evidence="2" id="KW-1185">Reference proteome</keyword>
<accession>A0ACC1HUN2</accession>
<proteinExistence type="predicted"/>
<organism evidence="1 2">
    <name type="scientific">Spiromyces aspiralis</name>
    <dbReference type="NCBI Taxonomy" id="68401"/>
    <lineage>
        <taxon>Eukaryota</taxon>
        <taxon>Fungi</taxon>
        <taxon>Fungi incertae sedis</taxon>
        <taxon>Zoopagomycota</taxon>
        <taxon>Kickxellomycotina</taxon>
        <taxon>Kickxellomycetes</taxon>
        <taxon>Kickxellales</taxon>
        <taxon>Kickxellaceae</taxon>
        <taxon>Spiromyces</taxon>
    </lineage>
</organism>
<comment type="caution">
    <text evidence="1">The sequence shown here is derived from an EMBL/GenBank/DDBJ whole genome shotgun (WGS) entry which is preliminary data.</text>
</comment>
<reference evidence="1" key="1">
    <citation type="submission" date="2022-06" db="EMBL/GenBank/DDBJ databases">
        <title>Phylogenomic reconstructions and comparative analyses of Kickxellomycotina fungi.</title>
        <authorList>
            <person name="Reynolds N.K."/>
            <person name="Stajich J.E."/>
            <person name="Barry K."/>
            <person name="Grigoriev I.V."/>
            <person name="Crous P."/>
            <person name="Smith M.E."/>
        </authorList>
    </citation>
    <scope>NUCLEOTIDE SEQUENCE</scope>
    <source>
        <strain evidence="1">RSA 2271</strain>
    </source>
</reference>
<dbReference type="EMBL" id="JAMZIH010001607">
    <property type="protein sequence ID" value="KAJ1678049.1"/>
    <property type="molecule type" value="Genomic_DNA"/>
</dbReference>
<gene>
    <name evidence="1" type="ORF">EV182_004886</name>
</gene>
<protein>
    <submittedName>
        <fullName evidence="1">Uncharacterized protein</fullName>
    </submittedName>
</protein>
<dbReference type="Proteomes" id="UP001145114">
    <property type="component" value="Unassembled WGS sequence"/>
</dbReference>
<evidence type="ECO:0000313" key="2">
    <source>
        <dbReference type="Proteomes" id="UP001145114"/>
    </source>
</evidence>